<evidence type="ECO:0000313" key="1">
    <source>
        <dbReference type="EMBL" id="KKL75244.1"/>
    </source>
</evidence>
<comment type="caution">
    <text evidence="1">The sequence shown here is derived from an EMBL/GenBank/DDBJ whole genome shotgun (WGS) entry which is preliminary data.</text>
</comment>
<gene>
    <name evidence="1" type="ORF">LCGC14_2056840</name>
</gene>
<name>A0A0F9EMI3_9ZZZZ</name>
<dbReference type="EMBL" id="LAZR01024405">
    <property type="protein sequence ID" value="KKL75244.1"/>
    <property type="molecule type" value="Genomic_DNA"/>
</dbReference>
<dbReference type="AlphaFoldDB" id="A0A0F9EMI3"/>
<accession>A0A0F9EMI3</accession>
<evidence type="ECO:0008006" key="2">
    <source>
        <dbReference type="Google" id="ProtNLM"/>
    </source>
</evidence>
<proteinExistence type="predicted"/>
<organism evidence="1">
    <name type="scientific">marine sediment metagenome</name>
    <dbReference type="NCBI Taxonomy" id="412755"/>
    <lineage>
        <taxon>unclassified sequences</taxon>
        <taxon>metagenomes</taxon>
        <taxon>ecological metagenomes</taxon>
    </lineage>
</organism>
<reference evidence="1" key="1">
    <citation type="journal article" date="2015" name="Nature">
        <title>Complex archaea that bridge the gap between prokaryotes and eukaryotes.</title>
        <authorList>
            <person name="Spang A."/>
            <person name="Saw J.H."/>
            <person name="Jorgensen S.L."/>
            <person name="Zaremba-Niedzwiedzka K."/>
            <person name="Martijn J."/>
            <person name="Lind A.E."/>
            <person name="van Eijk R."/>
            <person name="Schleper C."/>
            <person name="Guy L."/>
            <person name="Ettema T.J."/>
        </authorList>
    </citation>
    <scope>NUCLEOTIDE SEQUENCE</scope>
</reference>
<sequence length="241" mass="25852">MTKIIEPQSVLVTADRHEVPSGAHWDDESGSDFFFRPDAAEIAAGNKETLADFGWITTGLAFVAGSGADFMTSVDKGIPAHFVLSPAADLIQSPYLFGSYTHAEAAQHHLGSFPVTFTMEAWMNFAVASASETESGLGFTVAGGSIITAADAIAVIHSNGTNFICRSSVDADTGAVIDNAWHLWKIVFRLGTTDKIEWFIDNVSQGTLNLREDVFPMSWGAANVGSGTNRLNVGPARLYYR</sequence>
<protein>
    <recommendedName>
        <fullName evidence="2">LamG-like jellyroll fold domain-containing protein</fullName>
    </recommendedName>
</protein>